<dbReference type="InterPro" id="IPR036061">
    <property type="entry name" value="CheW-like_dom_sf"/>
</dbReference>
<dbReference type="GO" id="GO:0007165">
    <property type="term" value="P:signal transduction"/>
    <property type="evidence" value="ECO:0007669"/>
    <property type="project" value="InterPro"/>
</dbReference>
<evidence type="ECO:0000313" key="2">
    <source>
        <dbReference type="EMBL" id="QLK25469.1"/>
    </source>
</evidence>
<dbReference type="InterPro" id="IPR002545">
    <property type="entry name" value="CheW-lke_dom"/>
</dbReference>
<dbReference type="GO" id="GO:0006935">
    <property type="term" value="P:chemotaxis"/>
    <property type="evidence" value="ECO:0007669"/>
    <property type="project" value="InterPro"/>
</dbReference>
<dbReference type="GeneID" id="56144634"/>
<dbReference type="PROSITE" id="PS50851">
    <property type="entry name" value="CHEW"/>
    <property type="match status" value="1"/>
</dbReference>
<dbReference type="RefSeq" id="WP_180840658.1">
    <property type="nucleotide sequence ID" value="NZ_CP059154.1"/>
</dbReference>
<evidence type="ECO:0000313" key="3">
    <source>
        <dbReference type="Proteomes" id="UP000510869"/>
    </source>
</evidence>
<gene>
    <name evidence="2" type="ORF">HYG81_15475</name>
</gene>
<dbReference type="EMBL" id="CP059154">
    <property type="protein sequence ID" value="QLK25469.1"/>
    <property type="molecule type" value="Genomic_DNA"/>
</dbReference>
<dbReference type="OrthoDB" id="115049at2157"/>
<sequence>MGSVPNDETSTEDERVTVLTFDLEEQRYCVRAKSVASVLGVADDAPLDDAADPWNAGTLTVAGEQVTVVDLPRAFGSTFRTATRVDEPRLLVFAVTDETDHYYSWLVDHVDATETVRTASLKPPRVNATHINGRFEIDGTEVVWLDERTIHG</sequence>
<dbReference type="Gene3D" id="2.30.30.40">
    <property type="entry name" value="SH3 Domains"/>
    <property type="match status" value="1"/>
</dbReference>
<dbReference type="SUPFAM" id="SSF50341">
    <property type="entry name" value="CheW-like"/>
    <property type="match status" value="1"/>
</dbReference>
<evidence type="ECO:0000259" key="1">
    <source>
        <dbReference type="PROSITE" id="PS50851"/>
    </source>
</evidence>
<name>A0A7D6CPI5_9EURY</name>
<dbReference type="SMART" id="SM00260">
    <property type="entry name" value="CheW"/>
    <property type="match status" value="1"/>
</dbReference>
<dbReference type="KEGG" id="nay:HYG81_15475"/>
<proteinExistence type="predicted"/>
<accession>A0A7D6CPI5</accession>
<protein>
    <submittedName>
        <fullName evidence="2">Chemotaxis protein CheW</fullName>
    </submittedName>
</protein>
<organism evidence="2 3">
    <name type="scientific">Natrinema zhouii</name>
    <dbReference type="NCBI Taxonomy" id="1710539"/>
    <lineage>
        <taxon>Archaea</taxon>
        <taxon>Methanobacteriati</taxon>
        <taxon>Methanobacteriota</taxon>
        <taxon>Stenosarchaea group</taxon>
        <taxon>Halobacteria</taxon>
        <taxon>Halobacteriales</taxon>
        <taxon>Natrialbaceae</taxon>
        <taxon>Natrinema</taxon>
    </lineage>
</organism>
<dbReference type="Proteomes" id="UP000510869">
    <property type="component" value="Chromosome"/>
</dbReference>
<keyword evidence="3" id="KW-1185">Reference proteome</keyword>
<feature type="domain" description="CheW-like" evidence="1">
    <location>
        <begin position="15"/>
        <end position="152"/>
    </location>
</feature>
<dbReference type="Pfam" id="PF01584">
    <property type="entry name" value="CheW"/>
    <property type="match status" value="1"/>
</dbReference>
<reference evidence="2 3" key="1">
    <citation type="submission" date="2020-07" db="EMBL/GenBank/DDBJ databases">
        <title>Natrinema (YPL30) sp. nov. and Haloterrigena xxxxxx (YPL8) sp. nov., isolated from a salt mine.</title>
        <authorList>
            <person name="Cui H."/>
        </authorList>
    </citation>
    <scope>NUCLEOTIDE SEQUENCE [LARGE SCALE GENOMIC DNA]</scope>
    <source>
        <strain evidence="2 3">YPL13</strain>
    </source>
</reference>
<dbReference type="Gene3D" id="2.40.50.180">
    <property type="entry name" value="CheA-289, Domain 4"/>
    <property type="match status" value="1"/>
</dbReference>
<dbReference type="AlphaFoldDB" id="A0A7D6CPI5"/>